<comment type="subunit">
    <text evidence="3">Monomer.</text>
</comment>
<evidence type="ECO:0000256" key="5">
    <source>
        <dbReference type="ARBA" id="ARBA00022448"/>
    </source>
</evidence>
<reference evidence="10" key="1">
    <citation type="journal article" date="2020" name="Stud. Mycol.">
        <title>101 Dothideomycetes genomes: a test case for predicting lifestyles and emergence of pathogens.</title>
        <authorList>
            <person name="Haridas S."/>
            <person name="Albert R."/>
            <person name="Binder M."/>
            <person name="Bloem J."/>
            <person name="Labutti K."/>
            <person name="Salamov A."/>
            <person name="Andreopoulos B."/>
            <person name="Baker S."/>
            <person name="Barry K."/>
            <person name="Bills G."/>
            <person name="Bluhm B."/>
            <person name="Cannon C."/>
            <person name="Castanera R."/>
            <person name="Culley D."/>
            <person name="Daum C."/>
            <person name="Ezra D."/>
            <person name="Gonzalez J."/>
            <person name="Henrissat B."/>
            <person name="Kuo A."/>
            <person name="Liang C."/>
            <person name="Lipzen A."/>
            <person name="Lutzoni F."/>
            <person name="Magnuson J."/>
            <person name="Mondo S."/>
            <person name="Nolan M."/>
            <person name="Ohm R."/>
            <person name="Pangilinan J."/>
            <person name="Park H.-J."/>
            <person name="Ramirez L."/>
            <person name="Alfaro M."/>
            <person name="Sun H."/>
            <person name="Tritt A."/>
            <person name="Yoshinaga Y."/>
            <person name="Zwiers L.-H."/>
            <person name="Turgeon B."/>
            <person name="Goodwin S."/>
            <person name="Spatafora J."/>
            <person name="Crous P."/>
            <person name="Grigoriev I."/>
        </authorList>
    </citation>
    <scope>NUCLEOTIDE SEQUENCE</scope>
    <source>
        <strain evidence="10">ATCC 36951</strain>
    </source>
</reference>
<dbReference type="AlphaFoldDB" id="A0A6A6CCK1"/>
<dbReference type="EMBL" id="ML993606">
    <property type="protein sequence ID" value="KAF2163950.1"/>
    <property type="molecule type" value="Genomic_DNA"/>
</dbReference>
<gene>
    <name evidence="10" type="ORF">M409DRAFT_37169</name>
</gene>
<keyword evidence="11" id="KW-1185">Reference proteome</keyword>
<feature type="chain" id="PRO_5025521505" description="Phosphatidylglycerol/phosphatidylinositol transfer protein" evidence="8">
    <location>
        <begin position="19"/>
        <end position="179"/>
    </location>
</feature>
<dbReference type="InterPro" id="IPR014756">
    <property type="entry name" value="Ig_E-set"/>
</dbReference>
<keyword evidence="5" id="KW-0813">Transport</keyword>
<organism evidence="10 11">
    <name type="scientific">Zasmidium cellare ATCC 36951</name>
    <dbReference type="NCBI Taxonomy" id="1080233"/>
    <lineage>
        <taxon>Eukaryota</taxon>
        <taxon>Fungi</taxon>
        <taxon>Dikarya</taxon>
        <taxon>Ascomycota</taxon>
        <taxon>Pezizomycotina</taxon>
        <taxon>Dothideomycetes</taxon>
        <taxon>Dothideomycetidae</taxon>
        <taxon>Mycosphaerellales</taxon>
        <taxon>Mycosphaerellaceae</taxon>
        <taxon>Zasmidium</taxon>
    </lineage>
</organism>
<evidence type="ECO:0000256" key="1">
    <source>
        <dbReference type="ARBA" id="ARBA00002053"/>
    </source>
</evidence>
<dbReference type="RefSeq" id="XP_033664839.1">
    <property type="nucleotide sequence ID" value="XM_033810684.1"/>
</dbReference>
<dbReference type="GO" id="GO:0032366">
    <property type="term" value="P:intracellular sterol transport"/>
    <property type="evidence" value="ECO:0007669"/>
    <property type="project" value="InterPro"/>
</dbReference>
<proteinExistence type="inferred from homology"/>
<dbReference type="Gene3D" id="2.60.40.770">
    <property type="match status" value="1"/>
</dbReference>
<dbReference type="GO" id="GO:0032934">
    <property type="term" value="F:sterol binding"/>
    <property type="evidence" value="ECO:0007669"/>
    <property type="project" value="InterPro"/>
</dbReference>
<dbReference type="SMART" id="SM00737">
    <property type="entry name" value="ML"/>
    <property type="match status" value="1"/>
</dbReference>
<dbReference type="SUPFAM" id="SSF81296">
    <property type="entry name" value="E set domains"/>
    <property type="match status" value="1"/>
</dbReference>
<sequence>MKFLSVAAPVLLATSVSARSTFFSSSDVAPLDDTYAVPGDNPLKHCADPEDDILALKKVDLDPNPPSAGTTLNIVASGVLSEDVEEGAYVQLQVKFGLIRIINTKADLCDSIKNVDLECPLKKGDLKLEKSVDLPKEIPNGKYTVLADVYTKDDEKITCLTAEVQFKKTGGSSFFKQGL</sequence>
<dbReference type="CDD" id="cd00917">
    <property type="entry name" value="PG-PI_TP"/>
    <property type="match status" value="1"/>
</dbReference>
<accession>A0A6A6CCK1</accession>
<keyword evidence="6 8" id="KW-0732">Signal</keyword>
<evidence type="ECO:0000259" key="9">
    <source>
        <dbReference type="SMART" id="SM00737"/>
    </source>
</evidence>
<evidence type="ECO:0000256" key="7">
    <source>
        <dbReference type="ARBA" id="ARBA00023055"/>
    </source>
</evidence>
<evidence type="ECO:0000256" key="3">
    <source>
        <dbReference type="ARBA" id="ARBA00011245"/>
    </source>
</evidence>
<dbReference type="InterPro" id="IPR033917">
    <property type="entry name" value="ML_PG-PI_TP"/>
</dbReference>
<evidence type="ECO:0000256" key="2">
    <source>
        <dbReference type="ARBA" id="ARBA00006370"/>
    </source>
</evidence>
<dbReference type="InterPro" id="IPR039670">
    <property type="entry name" value="NPC2-like"/>
</dbReference>
<dbReference type="GeneID" id="54563956"/>
<evidence type="ECO:0000256" key="6">
    <source>
        <dbReference type="ARBA" id="ARBA00022729"/>
    </source>
</evidence>
<dbReference type="FunFam" id="2.60.40.770:FF:000004">
    <property type="entry name" value="Phosphatidylglycerol/phosphatidylinositol transfer protein"/>
    <property type="match status" value="1"/>
</dbReference>
<dbReference type="Proteomes" id="UP000799537">
    <property type="component" value="Unassembled WGS sequence"/>
</dbReference>
<dbReference type="Pfam" id="PF02221">
    <property type="entry name" value="E1_DerP2_DerF2"/>
    <property type="match status" value="1"/>
</dbReference>
<comment type="function">
    <text evidence="1">Catalyzes the intermembrane transfer of phosphatidylglycerol and phosphatidylinositol.</text>
</comment>
<feature type="signal peptide" evidence="8">
    <location>
        <begin position="1"/>
        <end position="18"/>
    </location>
</feature>
<comment type="similarity">
    <text evidence="2">Belongs to the NPC2 family.</text>
</comment>
<evidence type="ECO:0000256" key="4">
    <source>
        <dbReference type="ARBA" id="ARBA00016056"/>
    </source>
</evidence>
<evidence type="ECO:0000256" key="8">
    <source>
        <dbReference type="SAM" id="SignalP"/>
    </source>
</evidence>
<dbReference type="OrthoDB" id="6409159at2759"/>
<dbReference type="PANTHER" id="PTHR11306:SF0">
    <property type="entry name" value="PHOSPHATIDYLGLYCEROL_PHOSPHATIDYLINOSITOL TRANSFER PROTEIN"/>
    <property type="match status" value="1"/>
</dbReference>
<name>A0A6A6CCK1_ZASCE</name>
<dbReference type="InterPro" id="IPR003172">
    <property type="entry name" value="ML_dom"/>
</dbReference>
<protein>
    <recommendedName>
        <fullName evidence="4">Phosphatidylglycerol/phosphatidylinositol transfer protein</fullName>
    </recommendedName>
</protein>
<evidence type="ECO:0000313" key="10">
    <source>
        <dbReference type="EMBL" id="KAF2163950.1"/>
    </source>
</evidence>
<feature type="domain" description="MD-2-related lipid-recognition" evidence="9">
    <location>
        <begin position="43"/>
        <end position="164"/>
    </location>
</feature>
<evidence type="ECO:0000313" key="11">
    <source>
        <dbReference type="Proteomes" id="UP000799537"/>
    </source>
</evidence>
<keyword evidence="7" id="KW-0445">Lipid transport</keyword>
<dbReference type="PANTHER" id="PTHR11306">
    <property type="entry name" value="NIEMANN PICK TYPE C2 PROTEIN NPC2-RELATED"/>
    <property type="match status" value="1"/>
</dbReference>